<name>A0AC34G9W0_9BILA</name>
<accession>A0AC34G9W0</accession>
<sequence>MSKRPAASAATTRGRGRGRGASAGRGASTSAAKKPKKTPERECLLLLIDSGSNSSLTESNEKSSFENSVNITDWILSRKIFAESDSF</sequence>
<proteinExistence type="predicted"/>
<reference evidence="2" key="1">
    <citation type="submission" date="2022-11" db="UniProtKB">
        <authorList>
            <consortium name="WormBaseParasite"/>
        </authorList>
    </citation>
    <scope>IDENTIFICATION</scope>
</reference>
<dbReference type="Proteomes" id="UP000887579">
    <property type="component" value="Unplaced"/>
</dbReference>
<protein>
    <submittedName>
        <fullName evidence="2">Uncharacterized protein</fullName>
    </submittedName>
</protein>
<organism evidence="1 2">
    <name type="scientific">Panagrolaimus sp. ES5</name>
    <dbReference type="NCBI Taxonomy" id="591445"/>
    <lineage>
        <taxon>Eukaryota</taxon>
        <taxon>Metazoa</taxon>
        <taxon>Ecdysozoa</taxon>
        <taxon>Nematoda</taxon>
        <taxon>Chromadorea</taxon>
        <taxon>Rhabditida</taxon>
        <taxon>Tylenchina</taxon>
        <taxon>Panagrolaimomorpha</taxon>
        <taxon>Panagrolaimoidea</taxon>
        <taxon>Panagrolaimidae</taxon>
        <taxon>Panagrolaimus</taxon>
    </lineage>
</organism>
<evidence type="ECO:0000313" key="2">
    <source>
        <dbReference type="WBParaSite" id="ES5_v2.g26527.t1"/>
    </source>
</evidence>
<evidence type="ECO:0000313" key="1">
    <source>
        <dbReference type="Proteomes" id="UP000887579"/>
    </source>
</evidence>
<dbReference type="WBParaSite" id="ES5_v2.g26527.t1">
    <property type="protein sequence ID" value="ES5_v2.g26527.t1"/>
    <property type="gene ID" value="ES5_v2.g26527"/>
</dbReference>